<reference evidence="1 2" key="1">
    <citation type="submission" date="2007-01" db="EMBL/GenBank/DDBJ databases">
        <authorList>
            <person name="Haygood M."/>
            <person name="Podell S."/>
            <person name="Anderson C."/>
            <person name="Hopkinson B."/>
            <person name="Roe K."/>
            <person name="Barbeau K."/>
            <person name="Gaasterland T."/>
            <person name="Ferriera S."/>
            <person name="Johnson J."/>
            <person name="Kravitz S."/>
            <person name="Beeson K."/>
            <person name="Sutton G."/>
            <person name="Rogers Y.-H."/>
            <person name="Friedman R."/>
            <person name="Frazier M."/>
            <person name="Venter J.C."/>
        </authorList>
    </citation>
    <scope>NUCLEOTIDE SEQUENCE [LARGE SCALE GENOMIC DNA]</scope>
    <source>
        <strain evidence="1 2">ATCC 23134</strain>
    </source>
</reference>
<organism evidence="1 2">
    <name type="scientific">Microscilla marina ATCC 23134</name>
    <dbReference type="NCBI Taxonomy" id="313606"/>
    <lineage>
        <taxon>Bacteria</taxon>
        <taxon>Pseudomonadati</taxon>
        <taxon>Bacteroidota</taxon>
        <taxon>Cytophagia</taxon>
        <taxon>Cytophagales</taxon>
        <taxon>Microscillaceae</taxon>
        <taxon>Microscilla</taxon>
    </lineage>
</organism>
<evidence type="ECO:0000313" key="1">
    <source>
        <dbReference type="EMBL" id="EAY28397.1"/>
    </source>
</evidence>
<dbReference type="EMBL" id="AAWS01000016">
    <property type="protein sequence ID" value="EAY28397.1"/>
    <property type="molecule type" value="Genomic_DNA"/>
</dbReference>
<keyword evidence="2" id="KW-1185">Reference proteome</keyword>
<accession>A1ZML7</accession>
<sequence length="50" mass="5601">MIQRTTNCVLLATHCGTGNYDVIQVTESDILRCFVPLVKCRLWAGLGRFS</sequence>
<protein>
    <submittedName>
        <fullName evidence="1">Uncharacterized protein</fullName>
    </submittedName>
</protein>
<comment type="caution">
    <text evidence="1">The sequence shown here is derived from an EMBL/GenBank/DDBJ whole genome shotgun (WGS) entry which is preliminary data.</text>
</comment>
<evidence type="ECO:0000313" key="2">
    <source>
        <dbReference type="Proteomes" id="UP000004095"/>
    </source>
</evidence>
<name>A1ZML7_MICM2</name>
<proteinExistence type="predicted"/>
<gene>
    <name evidence="1" type="ORF">M23134_03949</name>
</gene>
<dbReference type="AlphaFoldDB" id="A1ZML7"/>
<dbReference type="Proteomes" id="UP000004095">
    <property type="component" value="Unassembled WGS sequence"/>
</dbReference>